<organism evidence="2 3">
    <name type="scientific">Peronospora effusa</name>
    <dbReference type="NCBI Taxonomy" id="542832"/>
    <lineage>
        <taxon>Eukaryota</taxon>
        <taxon>Sar</taxon>
        <taxon>Stramenopiles</taxon>
        <taxon>Oomycota</taxon>
        <taxon>Peronosporomycetes</taxon>
        <taxon>Peronosporales</taxon>
        <taxon>Peronosporaceae</taxon>
        <taxon>Peronospora</taxon>
    </lineage>
</organism>
<dbReference type="VEuPathDB" id="FungiDB:DD237_001133"/>
<sequence length="164" mass="18540">MHSSSMNIQSSTIPSSNVPSLMQLHGFSHKRRRSATFAHFEKQQDEDNTTESCCTTSGESSGDESDDNSLEELIDEEEEEEEEEETLVAVKRRRRADLDGLKKSVRRMEAQVVNASAQLKDLAAVVAQVAARRQHQQWQLQYSAPDCIERRTIDTHLAKCFSSL</sequence>
<evidence type="ECO:0000313" key="2">
    <source>
        <dbReference type="EMBL" id="RMX69602.1"/>
    </source>
</evidence>
<accession>A0A3M6VTG6</accession>
<feature type="compositionally biased region" description="Low complexity" evidence="1">
    <location>
        <begin position="50"/>
        <end position="60"/>
    </location>
</feature>
<protein>
    <submittedName>
        <fullName evidence="2">Uncharacterized protein</fullName>
    </submittedName>
</protein>
<feature type="region of interest" description="Disordered" evidence="1">
    <location>
        <begin position="1"/>
        <end position="20"/>
    </location>
</feature>
<dbReference type="EMBL" id="QLLG01000019">
    <property type="protein sequence ID" value="RMX69602.1"/>
    <property type="molecule type" value="Genomic_DNA"/>
</dbReference>
<keyword evidence="3" id="KW-1185">Reference proteome</keyword>
<feature type="compositionally biased region" description="Acidic residues" evidence="1">
    <location>
        <begin position="61"/>
        <end position="86"/>
    </location>
</feature>
<evidence type="ECO:0000313" key="3">
    <source>
        <dbReference type="Proteomes" id="UP000282087"/>
    </source>
</evidence>
<dbReference type="AlphaFoldDB" id="A0A3M6VTG6"/>
<evidence type="ECO:0000256" key="1">
    <source>
        <dbReference type="SAM" id="MobiDB-lite"/>
    </source>
</evidence>
<proteinExistence type="predicted"/>
<dbReference type="OrthoDB" id="127801at2759"/>
<dbReference type="Proteomes" id="UP000282087">
    <property type="component" value="Unassembled WGS sequence"/>
</dbReference>
<reference evidence="2 3" key="1">
    <citation type="submission" date="2018-06" db="EMBL/GenBank/DDBJ databases">
        <title>Comparative genomics of downy mildews reveals potential adaptations to biotrophy.</title>
        <authorList>
            <person name="Fletcher K."/>
            <person name="Klosterman S.J."/>
            <person name="Derevnina L."/>
            <person name="Martin F."/>
            <person name="Koike S."/>
            <person name="Reyes Chin-Wo S."/>
            <person name="Mou B."/>
            <person name="Michelmore R."/>
        </authorList>
    </citation>
    <scope>NUCLEOTIDE SEQUENCE [LARGE SCALE GENOMIC DNA]</scope>
    <source>
        <strain evidence="2 3">R14</strain>
    </source>
</reference>
<gene>
    <name evidence="2" type="ORF">DD238_002037</name>
</gene>
<name>A0A3M6VTG6_9STRA</name>
<feature type="region of interest" description="Disordered" evidence="1">
    <location>
        <begin position="35"/>
        <end position="88"/>
    </location>
</feature>
<comment type="caution">
    <text evidence="2">The sequence shown here is derived from an EMBL/GenBank/DDBJ whole genome shotgun (WGS) entry which is preliminary data.</text>
</comment>